<sequence>MGFLPNIRAKTGKGISDTSSFCILSEKALFCILSLNDSFFFEKLLPLQNLSSSVPRLGCHDDAGCLEKFFFINIFPLCVFGEKTSSRFRKKKNRDREPFNKQGNRI</sequence>
<keyword evidence="3" id="KW-1185">Reference proteome</keyword>
<proteinExistence type="predicted"/>
<feature type="region of interest" description="Disordered" evidence="1">
    <location>
        <begin position="87"/>
        <end position="106"/>
    </location>
</feature>
<evidence type="ECO:0000256" key="1">
    <source>
        <dbReference type="SAM" id="MobiDB-lite"/>
    </source>
</evidence>
<dbReference type="AlphaFoldDB" id="A0AAV4VR63"/>
<comment type="caution">
    <text evidence="2">The sequence shown here is derived from an EMBL/GenBank/DDBJ whole genome shotgun (WGS) entry which is preliminary data.</text>
</comment>
<dbReference type="EMBL" id="BPLQ01013482">
    <property type="protein sequence ID" value="GIY72395.1"/>
    <property type="molecule type" value="Genomic_DNA"/>
</dbReference>
<protein>
    <submittedName>
        <fullName evidence="2">Uncharacterized protein</fullName>
    </submittedName>
</protein>
<organism evidence="2 3">
    <name type="scientific">Caerostris darwini</name>
    <dbReference type="NCBI Taxonomy" id="1538125"/>
    <lineage>
        <taxon>Eukaryota</taxon>
        <taxon>Metazoa</taxon>
        <taxon>Ecdysozoa</taxon>
        <taxon>Arthropoda</taxon>
        <taxon>Chelicerata</taxon>
        <taxon>Arachnida</taxon>
        <taxon>Araneae</taxon>
        <taxon>Araneomorphae</taxon>
        <taxon>Entelegynae</taxon>
        <taxon>Araneoidea</taxon>
        <taxon>Araneidae</taxon>
        <taxon>Caerostris</taxon>
    </lineage>
</organism>
<accession>A0AAV4VR63</accession>
<reference evidence="2 3" key="1">
    <citation type="submission" date="2021-06" db="EMBL/GenBank/DDBJ databases">
        <title>Caerostris darwini draft genome.</title>
        <authorList>
            <person name="Kono N."/>
            <person name="Arakawa K."/>
        </authorList>
    </citation>
    <scope>NUCLEOTIDE SEQUENCE [LARGE SCALE GENOMIC DNA]</scope>
</reference>
<evidence type="ECO:0000313" key="2">
    <source>
        <dbReference type="EMBL" id="GIY72395.1"/>
    </source>
</evidence>
<dbReference type="Proteomes" id="UP001054837">
    <property type="component" value="Unassembled WGS sequence"/>
</dbReference>
<evidence type="ECO:0000313" key="3">
    <source>
        <dbReference type="Proteomes" id="UP001054837"/>
    </source>
</evidence>
<gene>
    <name evidence="2" type="ORF">CDAR_310731</name>
</gene>
<name>A0AAV4VR63_9ARAC</name>